<accession>A0A9Q0QPS7</accession>
<evidence type="ECO:0000313" key="2">
    <source>
        <dbReference type="EMBL" id="KAJ4967259.1"/>
    </source>
</evidence>
<comment type="caution">
    <text evidence="2">The sequence shown here is derived from an EMBL/GenBank/DDBJ whole genome shotgun (WGS) entry which is preliminary data.</text>
</comment>
<feature type="signal peptide" evidence="1">
    <location>
        <begin position="1"/>
        <end position="16"/>
    </location>
</feature>
<proteinExistence type="predicted"/>
<gene>
    <name evidence="2" type="ORF">NE237_019108</name>
</gene>
<sequence>MVWLIIFICLDYVVYTLKLLSTSCPCREDSLVPMHLLSTSSGVSNVIVFAAEVDQNETVLNVGRLQHIVFGIAVLARLWEPKEMRGIVWSDKSVKTHSNKGFQPVKISCDTSQFDYKNKQGHQLAIRILRIGIVSESMRLGMEGVR</sequence>
<dbReference type="EMBL" id="JAMYWD010000007">
    <property type="protein sequence ID" value="KAJ4967259.1"/>
    <property type="molecule type" value="Genomic_DNA"/>
</dbReference>
<evidence type="ECO:0000256" key="1">
    <source>
        <dbReference type="SAM" id="SignalP"/>
    </source>
</evidence>
<keyword evidence="3" id="KW-1185">Reference proteome</keyword>
<organism evidence="2 3">
    <name type="scientific">Protea cynaroides</name>
    <dbReference type="NCBI Taxonomy" id="273540"/>
    <lineage>
        <taxon>Eukaryota</taxon>
        <taxon>Viridiplantae</taxon>
        <taxon>Streptophyta</taxon>
        <taxon>Embryophyta</taxon>
        <taxon>Tracheophyta</taxon>
        <taxon>Spermatophyta</taxon>
        <taxon>Magnoliopsida</taxon>
        <taxon>Proteales</taxon>
        <taxon>Proteaceae</taxon>
        <taxon>Protea</taxon>
    </lineage>
</organism>
<name>A0A9Q0QPS7_9MAGN</name>
<protein>
    <submittedName>
        <fullName evidence="2">Uncharacterized protein</fullName>
    </submittedName>
</protein>
<dbReference type="AlphaFoldDB" id="A0A9Q0QPS7"/>
<dbReference type="Proteomes" id="UP001141806">
    <property type="component" value="Unassembled WGS sequence"/>
</dbReference>
<evidence type="ECO:0000313" key="3">
    <source>
        <dbReference type="Proteomes" id="UP001141806"/>
    </source>
</evidence>
<reference evidence="2" key="1">
    <citation type="journal article" date="2023" name="Plant J.">
        <title>The genome of the king protea, Protea cynaroides.</title>
        <authorList>
            <person name="Chang J."/>
            <person name="Duong T.A."/>
            <person name="Schoeman C."/>
            <person name="Ma X."/>
            <person name="Roodt D."/>
            <person name="Barker N."/>
            <person name="Li Z."/>
            <person name="Van de Peer Y."/>
            <person name="Mizrachi E."/>
        </authorList>
    </citation>
    <scope>NUCLEOTIDE SEQUENCE</scope>
    <source>
        <tissue evidence="2">Young leaves</tissue>
    </source>
</reference>
<feature type="chain" id="PRO_5040336955" evidence="1">
    <location>
        <begin position="17"/>
        <end position="146"/>
    </location>
</feature>
<keyword evidence="1" id="KW-0732">Signal</keyword>